<evidence type="ECO:0000256" key="2">
    <source>
        <dbReference type="ARBA" id="ARBA00004818"/>
    </source>
</evidence>
<gene>
    <name evidence="5" type="ORF">WAE58_25350</name>
</gene>
<comment type="pathway">
    <text evidence="2">Organic acid metabolism; glycolate biosynthesis; glycolate from 2-phosphoglycolate: step 1/1.</text>
</comment>
<reference evidence="5 6" key="1">
    <citation type="submission" date="2024-03" db="EMBL/GenBank/DDBJ databases">
        <title>Sequence of Lycoming College Course Isolates.</title>
        <authorList>
            <person name="Plotts O."/>
            <person name="Newman J."/>
        </authorList>
    </citation>
    <scope>NUCLEOTIDE SEQUENCE [LARGE SCALE GENOMIC DNA]</scope>
    <source>
        <strain evidence="5 6">CJB-3</strain>
    </source>
</reference>
<keyword evidence="6" id="KW-1185">Reference proteome</keyword>
<dbReference type="PANTHER" id="PTHR43434:SF1">
    <property type="entry name" value="PHOSPHOGLYCOLATE PHOSPHATASE"/>
    <property type="match status" value="1"/>
</dbReference>
<dbReference type="PANTHER" id="PTHR43434">
    <property type="entry name" value="PHOSPHOGLYCOLATE PHOSPHATASE"/>
    <property type="match status" value="1"/>
</dbReference>
<dbReference type="InterPro" id="IPR023214">
    <property type="entry name" value="HAD_sf"/>
</dbReference>
<comment type="caution">
    <text evidence="5">The sequence shown here is derived from an EMBL/GenBank/DDBJ whole genome shotgun (WGS) entry which is preliminary data.</text>
</comment>
<dbReference type="EMBL" id="JBBEUB010000016">
    <property type="protein sequence ID" value="MEJ2905797.1"/>
    <property type="molecule type" value="Genomic_DNA"/>
</dbReference>
<organism evidence="5 6">
    <name type="scientific">Pedobacter panaciterrae</name>
    <dbReference type="NCBI Taxonomy" id="363849"/>
    <lineage>
        <taxon>Bacteria</taxon>
        <taxon>Pseudomonadati</taxon>
        <taxon>Bacteroidota</taxon>
        <taxon>Sphingobacteriia</taxon>
        <taxon>Sphingobacteriales</taxon>
        <taxon>Sphingobacteriaceae</taxon>
        <taxon>Pedobacter</taxon>
    </lineage>
</organism>
<evidence type="ECO:0000313" key="5">
    <source>
        <dbReference type="EMBL" id="MEJ2905797.1"/>
    </source>
</evidence>
<dbReference type="SUPFAM" id="SSF56784">
    <property type="entry name" value="HAD-like"/>
    <property type="match status" value="1"/>
</dbReference>
<dbReference type="GO" id="GO:0016787">
    <property type="term" value="F:hydrolase activity"/>
    <property type="evidence" value="ECO:0007669"/>
    <property type="project" value="UniProtKB-KW"/>
</dbReference>
<dbReference type="SFLD" id="SFLDG01129">
    <property type="entry name" value="C1.5:_HAD__Beta-PGM__Phosphata"/>
    <property type="match status" value="1"/>
</dbReference>
<dbReference type="Proteomes" id="UP001378956">
    <property type="component" value="Unassembled WGS sequence"/>
</dbReference>
<evidence type="ECO:0000313" key="6">
    <source>
        <dbReference type="Proteomes" id="UP001378956"/>
    </source>
</evidence>
<dbReference type="InterPro" id="IPR036412">
    <property type="entry name" value="HAD-like_sf"/>
</dbReference>
<dbReference type="InterPro" id="IPR050155">
    <property type="entry name" value="HAD-like_hydrolase_sf"/>
</dbReference>
<dbReference type="RefSeq" id="WP_172660253.1">
    <property type="nucleotide sequence ID" value="NZ_JABMKW010000008.1"/>
</dbReference>
<sequence>MTNFKVIIFDLDGTIADTLPLCIAAFKKSIEPLLGKRISDEEIVATFGPSEEGTIRKLIPLHEDAGVKSYLTYYEQLHYTCPAPFQGIKELLESLQNKGVQLAMVTGKGKYSTKISLEQFGLSEYFDVLETGSPDGPNKVNGIRSVLKRFKAEAEECLYVGDAPSDIVYCKEIGIPIAAAAWASTADITALQALNPEWLFKSVEGFQSWVLD</sequence>
<name>A0ABU8NU72_9SPHI</name>
<proteinExistence type="inferred from homology"/>
<evidence type="ECO:0000256" key="4">
    <source>
        <dbReference type="ARBA" id="ARBA00013078"/>
    </source>
</evidence>
<dbReference type="Pfam" id="PF13419">
    <property type="entry name" value="HAD_2"/>
    <property type="match status" value="1"/>
</dbReference>
<dbReference type="InterPro" id="IPR023198">
    <property type="entry name" value="PGP-like_dom2"/>
</dbReference>
<evidence type="ECO:0000256" key="1">
    <source>
        <dbReference type="ARBA" id="ARBA00000830"/>
    </source>
</evidence>
<dbReference type="EC" id="3.1.3.18" evidence="4"/>
<comment type="catalytic activity">
    <reaction evidence="1">
        <text>2-phosphoglycolate + H2O = glycolate + phosphate</text>
        <dbReference type="Rhea" id="RHEA:14369"/>
        <dbReference type="ChEBI" id="CHEBI:15377"/>
        <dbReference type="ChEBI" id="CHEBI:29805"/>
        <dbReference type="ChEBI" id="CHEBI:43474"/>
        <dbReference type="ChEBI" id="CHEBI:58033"/>
        <dbReference type="EC" id="3.1.3.18"/>
    </reaction>
</comment>
<keyword evidence="5" id="KW-0378">Hydrolase</keyword>
<dbReference type="SFLD" id="SFLDS00003">
    <property type="entry name" value="Haloacid_Dehalogenase"/>
    <property type="match status" value="1"/>
</dbReference>
<dbReference type="Gene3D" id="1.10.150.240">
    <property type="entry name" value="Putative phosphatase, domain 2"/>
    <property type="match status" value="1"/>
</dbReference>
<comment type="similarity">
    <text evidence="3">Belongs to the HAD-like hydrolase superfamily. CbbY/CbbZ/Gph/YieH family.</text>
</comment>
<dbReference type="InterPro" id="IPR041492">
    <property type="entry name" value="HAD_2"/>
</dbReference>
<accession>A0ABU8NU72</accession>
<dbReference type="Gene3D" id="3.40.50.1000">
    <property type="entry name" value="HAD superfamily/HAD-like"/>
    <property type="match status" value="1"/>
</dbReference>
<evidence type="ECO:0000256" key="3">
    <source>
        <dbReference type="ARBA" id="ARBA00006171"/>
    </source>
</evidence>
<protein>
    <recommendedName>
        <fullName evidence="4">phosphoglycolate phosphatase</fullName>
        <ecNumber evidence="4">3.1.3.18</ecNumber>
    </recommendedName>
</protein>